<proteinExistence type="predicted"/>
<organism evidence="8 9">
    <name type="scientific">Micromonospora endolithica</name>
    <dbReference type="NCBI Taxonomy" id="230091"/>
    <lineage>
        <taxon>Bacteria</taxon>
        <taxon>Bacillati</taxon>
        <taxon>Actinomycetota</taxon>
        <taxon>Actinomycetes</taxon>
        <taxon>Micromonosporales</taxon>
        <taxon>Micromonosporaceae</taxon>
        <taxon>Micromonospora</taxon>
    </lineage>
</organism>
<feature type="transmembrane region" description="Helical" evidence="6">
    <location>
        <begin position="326"/>
        <end position="344"/>
    </location>
</feature>
<feature type="transmembrane region" description="Helical" evidence="6">
    <location>
        <begin position="190"/>
        <end position="214"/>
    </location>
</feature>
<dbReference type="AlphaFoldDB" id="A0A3A9YRT6"/>
<name>A0A3A9YRT6_9ACTN</name>
<dbReference type="EMBL" id="RBAK01000020">
    <property type="protein sequence ID" value="RKN38675.1"/>
    <property type="molecule type" value="Genomic_DNA"/>
</dbReference>
<evidence type="ECO:0000256" key="2">
    <source>
        <dbReference type="ARBA" id="ARBA00022475"/>
    </source>
</evidence>
<accession>A0A3A9YRT6</accession>
<evidence type="ECO:0000256" key="5">
    <source>
        <dbReference type="ARBA" id="ARBA00023136"/>
    </source>
</evidence>
<keyword evidence="5 6" id="KW-0472">Membrane</keyword>
<evidence type="ECO:0000256" key="1">
    <source>
        <dbReference type="ARBA" id="ARBA00004651"/>
    </source>
</evidence>
<feature type="transmembrane region" description="Helical" evidence="6">
    <location>
        <begin position="235"/>
        <end position="265"/>
    </location>
</feature>
<evidence type="ECO:0000256" key="3">
    <source>
        <dbReference type="ARBA" id="ARBA00022692"/>
    </source>
</evidence>
<feature type="transmembrane region" description="Helical" evidence="6">
    <location>
        <begin position="285"/>
        <end position="305"/>
    </location>
</feature>
<evidence type="ECO:0000256" key="4">
    <source>
        <dbReference type="ARBA" id="ARBA00022989"/>
    </source>
</evidence>
<keyword evidence="4 6" id="KW-1133">Transmembrane helix</keyword>
<sequence length="768" mass="79934">MKPTGVVGLAAQLATGSPRSRKRFLLTAAGMAVAAIFLLAGSVALPLNEAQRDRAADRAPTLERGAVRSDGTLLARRWTDVYLDRKLLVTEVAAARSNAPPPPGLDRLPLTGEIVVSPAVRDALRADATLRERYPHRVVGTVGDAGLTGPREWTVWIGAAPEAFPADYVPASGWGARPEDVPPLPGGLRLAVPIGLAALLLPLLALVVNAVRWGSQERDRRLAALRLSGMSAMQVRLLTAIEVGMAAAIGSIGGGLIFLTLAAAVAARLPGEGAFLADALPPIPAATAIVVGLPVFATATAVVALRRVVVNPMGVVRRRAVVRSGRWRLLPLVVGLLMACWLFTTDQTGSAAVVPLFLAALLIMIGLLVGAPTLCLGVAGLMLRMDGSPAVLLAARRAQASAATAARVVGVVTLLVFASGWFLAVLPLADGSTPASLTQLEQRLKPHTLLANVERAPAPGELELPGVTGVAHLVTVELGRSGEGYAGVNAVAGDCSALSSVLRVPLPECGPESTYLTPSEGAKNPLSTGEPLAAYQYGSESADGVEYVELGPVRLGKIVDHALDGLGELGIGAGIVPVSRVPQQALHVAPVRQLLVTVSSSDPVVVERVRTAVQRLQEGSSREVRDVEMMVREAQSVSQTYRQVAWAGLVLAFVVSTLSLAVALLDRLLEERRGIAALRAQGVTVRTLRLVLLGQTAANLLPGALVGMVCTIPMAEAFFVVSEHPELTVPWAQLAATTAGCGLAVIGVVALMLPALREAIDTRLLVVD</sequence>
<dbReference type="OrthoDB" id="4871813at2"/>
<dbReference type="RefSeq" id="WP_120732867.1">
    <property type="nucleotide sequence ID" value="NZ_RBAK01000020.1"/>
</dbReference>
<evidence type="ECO:0000256" key="6">
    <source>
        <dbReference type="SAM" id="Phobius"/>
    </source>
</evidence>
<evidence type="ECO:0000313" key="8">
    <source>
        <dbReference type="EMBL" id="RKN38675.1"/>
    </source>
</evidence>
<feature type="transmembrane region" description="Helical" evidence="6">
    <location>
        <begin position="24"/>
        <end position="45"/>
    </location>
</feature>
<feature type="transmembrane region" description="Helical" evidence="6">
    <location>
        <begin position="356"/>
        <end position="383"/>
    </location>
</feature>
<feature type="transmembrane region" description="Helical" evidence="6">
    <location>
        <begin position="734"/>
        <end position="756"/>
    </location>
</feature>
<feature type="transmembrane region" description="Helical" evidence="6">
    <location>
        <begin position="690"/>
        <end position="714"/>
    </location>
</feature>
<keyword evidence="9" id="KW-1185">Reference proteome</keyword>
<gene>
    <name evidence="8" type="ORF">D7223_30610</name>
</gene>
<feature type="domain" description="ABC3 transporter permease C-terminal" evidence="7">
    <location>
        <begin position="649"/>
        <end position="754"/>
    </location>
</feature>
<feature type="transmembrane region" description="Helical" evidence="6">
    <location>
        <begin position="644"/>
        <end position="669"/>
    </location>
</feature>
<comment type="subcellular location">
    <subcellularLocation>
        <location evidence="1">Cell membrane</location>
        <topology evidence="1">Multi-pass membrane protein</topology>
    </subcellularLocation>
</comment>
<protein>
    <submittedName>
        <fullName evidence="8">ABC transporter permease</fullName>
    </submittedName>
</protein>
<dbReference type="Proteomes" id="UP000281726">
    <property type="component" value="Unassembled WGS sequence"/>
</dbReference>
<comment type="caution">
    <text evidence="8">The sequence shown here is derived from an EMBL/GenBank/DDBJ whole genome shotgun (WGS) entry which is preliminary data.</text>
</comment>
<dbReference type="InterPro" id="IPR003838">
    <property type="entry name" value="ABC3_permease_C"/>
</dbReference>
<evidence type="ECO:0000313" key="9">
    <source>
        <dbReference type="Proteomes" id="UP000281726"/>
    </source>
</evidence>
<reference evidence="8 9" key="1">
    <citation type="journal article" date="2004" name="Syst. Appl. Microbiol.">
        <title>Cryptoendolithic actinomycetes from antarctic sandstone rock samples: Micromonospora endolithica sp. nov. and two isolates related to Micromonospora coerulea Jensen 1932.</title>
        <authorList>
            <person name="Hirsch P."/>
            <person name="Mevs U."/>
            <person name="Kroppenstedt R.M."/>
            <person name="Schumann P."/>
            <person name="Stackebrandt E."/>
        </authorList>
    </citation>
    <scope>NUCLEOTIDE SEQUENCE [LARGE SCALE GENOMIC DNA]</scope>
    <source>
        <strain evidence="8 9">JCM 12677</strain>
    </source>
</reference>
<evidence type="ECO:0000259" key="7">
    <source>
        <dbReference type="Pfam" id="PF02687"/>
    </source>
</evidence>
<feature type="transmembrane region" description="Helical" evidence="6">
    <location>
        <begin position="404"/>
        <end position="429"/>
    </location>
</feature>
<keyword evidence="3 6" id="KW-0812">Transmembrane</keyword>
<keyword evidence="2" id="KW-1003">Cell membrane</keyword>
<dbReference type="Pfam" id="PF02687">
    <property type="entry name" value="FtsX"/>
    <property type="match status" value="1"/>
</dbReference>
<dbReference type="GO" id="GO:0005886">
    <property type="term" value="C:plasma membrane"/>
    <property type="evidence" value="ECO:0007669"/>
    <property type="project" value="UniProtKB-SubCell"/>
</dbReference>